<organism evidence="5 6">
    <name type="scientific">Prorocentrum cordatum</name>
    <dbReference type="NCBI Taxonomy" id="2364126"/>
    <lineage>
        <taxon>Eukaryota</taxon>
        <taxon>Sar</taxon>
        <taxon>Alveolata</taxon>
        <taxon>Dinophyceae</taxon>
        <taxon>Prorocentrales</taxon>
        <taxon>Prorocentraceae</taxon>
        <taxon>Prorocentrum</taxon>
    </lineage>
</organism>
<sequence>RAPCTSCSERGAGGRPVGRPLPCRRPRARPGYRRAARGWRAAMLFSAGAAHNLVVTTRYELVAWGDNGEGQLGDGTTEDRLRPELILSGGVQAVAAGRHHSLALTEDGELMAWGCNEDGLLGVGVARRQLTPGRLIAEDGGRLRGIRSMAAGWKHSLALTEQGEVLSWGANDYGQLGSGSSEPRRTPGRVQLRGRARAVAAGWYHSVALLESGEVWTWGFNTPSESSFRPLASPTLVIPSGIESVAAGGCHTVALS</sequence>
<proteinExistence type="predicted"/>
<dbReference type="PRINTS" id="PR00633">
    <property type="entry name" value="RCCNDNSATION"/>
</dbReference>
<keyword evidence="6" id="KW-1185">Reference proteome</keyword>
<feature type="repeat" description="RCC1" evidence="2">
    <location>
        <begin position="59"/>
        <end position="107"/>
    </location>
</feature>
<dbReference type="PROSITE" id="PS50012">
    <property type="entry name" value="RCC1_3"/>
    <property type="match status" value="4"/>
</dbReference>
<evidence type="ECO:0000313" key="6">
    <source>
        <dbReference type="Proteomes" id="UP001189429"/>
    </source>
</evidence>
<keyword evidence="1" id="KW-0677">Repeat</keyword>
<feature type="non-terminal residue" evidence="5">
    <location>
        <position position="256"/>
    </location>
</feature>
<evidence type="ECO:0000256" key="2">
    <source>
        <dbReference type="PROSITE-ProRule" id="PRU00235"/>
    </source>
</evidence>
<dbReference type="Proteomes" id="UP001189429">
    <property type="component" value="Unassembled WGS sequence"/>
</dbReference>
<feature type="domain" description="RCC1-like" evidence="4">
    <location>
        <begin position="46"/>
        <end position="254"/>
    </location>
</feature>
<dbReference type="InterPro" id="IPR051625">
    <property type="entry name" value="Signaling_Regulatory_Domain"/>
</dbReference>
<dbReference type="InterPro" id="IPR058923">
    <property type="entry name" value="RCC1-like_dom"/>
</dbReference>
<dbReference type="InterPro" id="IPR009091">
    <property type="entry name" value="RCC1/BLIP-II"/>
</dbReference>
<dbReference type="Gene3D" id="2.130.10.30">
    <property type="entry name" value="Regulator of chromosome condensation 1/beta-lactamase-inhibitor protein II"/>
    <property type="match status" value="1"/>
</dbReference>
<dbReference type="Pfam" id="PF25390">
    <property type="entry name" value="WD40_RLD"/>
    <property type="match status" value="1"/>
</dbReference>
<evidence type="ECO:0000256" key="3">
    <source>
        <dbReference type="SAM" id="MobiDB-lite"/>
    </source>
</evidence>
<feature type="repeat" description="RCC1" evidence="2">
    <location>
        <begin position="213"/>
        <end position="256"/>
    </location>
</feature>
<feature type="repeat" description="RCC1" evidence="2">
    <location>
        <begin position="163"/>
        <end position="212"/>
    </location>
</feature>
<evidence type="ECO:0000256" key="1">
    <source>
        <dbReference type="ARBA" id="ARBA00022737"/>
    </source>
</evidence>
<evidence type="ECO:0000259" key="4">
    <source>
        <dbReference type="Pfam" id="PF25390"/>
    </source>
</evidence>
<feature type="repeat" description="RCC1" evidence="2">
    <location>
        <begin position="108"/>
        <end position="162"/>
    </location>
</feature>
<dbReference type="PANTHER" id="PTHR22872">
    <property type="entry name" value="BTK-BINDING PROTEIN-RELATED"/>
    <property type="match status" value="1"/>
</dbReference>
<feature type="region of interest" description="Disordered" evidence="3">
    <location>
        <begin position="1"/>
        <end position="29"/>
    </location>
</feature>
<evidence type="ECO:0000313" key="5">
    <source>
        <dbReference type="EMBL" id="CAK0818605.1"/>
    </source>
</evidence>
<reference evidence="5" key="1">
    <citation type="submission" date="2023-10" db="EMBL/GenBank/DDBJ databases">
        <authorList>
            <person name="Chen Y."/>
            <person name="Shah S."/>
            <person name="Dougan E. K."/>
            <person name="Thang M."/>
            <person name="Chan C."/>
        </authorList>
    </citation>
    <scope>NUCLEOTIDE SEQUENCE [LARGE SCALE GENOMIC DNA]</scope>
</reference>
<name>A0ABN9RLF6_9DINO</name>
<feature type="non-terminal residue" evidence="5">
    <location>
        <position position="1"/>
    </location>
</feature>
<dbReference type="PROSITE" id="PS00626">
    <property type="entry name" value="RCC1_2"/>
    <property type="match status" value="3"/>
</dbReference>
<gene>
    <name evidence="5" type="ORF">PCOR1329_LOCUS20816</name>
</gene>
<dbReference type="InterPro" id="IPR000408">
    <property type="entry name" value="Reg_chr_condens"/>
</dbReference>
<protein>
    <recommendedName>
        <fullName evidence="4">RCC1-like domain-containing protein</fullName>
    </recommendedName>
</protein>
<accession>A0ABN9RLF6</accession>
<dbReference type="EMBL" id="CAUYUJ010006771">
    <property type="protein sequence ID" value="CAK0818605.1"/>
    <property type="molecule type" value="Genomic_DNA"/>
</dbReference>
<dbReference type="SUPFAM" id="SSF50985">
    <property type="entry name" value="RCC1/BLIP-II"/>
    <property type="match status" value="1"/>
</dbReference>
<comment type="caution">
    <text evidence="5">The sequence shown here is derived from an EMBL/GenBank/DDBJ whole genome shotgun (WGS) entry which is preliminary data.</text>
</comment>